<dbReference type="Pfam" id="PF02633">
    <property type="entry name" value="Creatininase"/>
    <property type="match status" value="1"/>
</dbReference>
<evidence type="ECO:0000256" key="4">
    <source>
        <dbReference type="ARBA" id="ARBA00022833"/>
    </source>
</evidence>
<organism evidence="5 6">
    <name type="scientific">Methanococcus voltae</name>
    <dbReference type="NCBI Taxonomy" id="2188"/>
    <lineage>
        <taxon>Archaea</taxon>
        <taxon>Methanobacteriati</taxon>
        <taxon>Methanobacteriota</taxon>
        <taxon>Methanomada group</taxon>
        <taxon>Methanococci</taxon>
        <taxon>Methanococcales</taxon>
        <taxon>Methanococcaceae</taxon>
        <taxon>Methanococcus</taxon>
    </lineage>
</organism>
<dbReference type="EC" id="3.5.1.102" evidence="5"/>
<dbReference type="InterPro" id="IPR024087">
    <property type="entry name" value="Creatininase-like_sf"/>
</dbReference>
<accession>A0A8J7USH1</accession>
<evidence type="ECO:0000256" key="3">
    <source>
        <dbReference type="ARBA" id="ARBA00022801"/>
    </source>
</evidence>
<gene>
    <name evidence="5" type="ORF">J3E07_000047</name>
</gene>
<dbReference type="GO" id="GO:0043729">
    <property type="term" value="F:2-amino-5-formylamino-6-(5-phosphoribosylamino)pyrimidin-4(3H)-one formate-lyase activity"/>
    <property type="evidence" value="ECO:0007669"/>
    <property type="project" value="UniProtKB-EC"/>
</dbReference>
<comment type="caution">
    <text evidence="5">The sequence shown here is derived from an EMBL/GenBank/DDBJ whole genome shotgun (WGS) entry which is preliminary data.</text>
</comment>
<dbReference type="EMBL" id="JAGGMV010000001">
    <property type="protein sequence ID" value="MBP2200649.1"/>
    <property type="molecule type" value="Genomic_DNA"/>
</dbReference>
<protein>
    <submittedName>
        <fullName evidence="5">2-amino-5-formylamino-6-ribosylaminopyrimidin-4(3H)-one 5'-monophosphate deformylase</fullName>
        <ecNumber evidence="5">3.5.1.102</ecNumber>
    </submittedName>
</protein>
<dbReference type="AlphaFoldDB" id="A0A8J7USH1"/>
<dbReference type="InterPro" id="IPR003785">
    <property type="entry name" value="Creatininase/forma_Hydrolase"/>
</dbReference>
<evidence type="ECO:0000313" key="6">
    <source>
        <dbReference type="Proteomes" id="UP000740329"/>
    </source>
</evidence>
<dbReference type="SUPFAM" id="SSF102215">
    <property type="entry name" value="Creatininase"/>
    <property type="match status" value="1"/>
</dbReference>
<evidence type="ECO:0000313" key="5">
    <source>
        <dbReference type="EMBL" id="MBP2200649.1"/>
    </source>
</evidence>
<dbReference type="Gene3D" id="3.40.50.10310">
    <property type="entry name" value="Creatininase"/>
    <property type="match status" value="1"/>
</dbReference>
<dbReference type="RefSeq" id="WP_209590040.1">
    <property type="nucleotide sequence ID" value="NZ_JAGGMV010000001.1"/>
</dbReference>
<keyword evidence="4" id="KW-0862">Zinc</keyword>
<evidence type="ECO:0000256" key="1">
    <source>
        <dbReference type="ARBA" id="ARBA00001947"/>
    </source>
</evidence>
<dbReference type="Proteomes" id="UP000740329">
    <property type="component" value="Unassembled WGS sequence"/>
</dbReference>
<dbReference type="GO" id="GO:0009231">
    <property type="term" value="P:riboflavin biosynthetic process"/>
    <property type="evidence" value="ECO:0007669"/>
    <property type="project" value="TreeGrafter"/>
</dbReference>
<dbReference type="PANTHER" id="PTHR35005">
    <property type="entry name" value="3-DEHYDRO-SCYLLO-INOSOSE HYDROLASE"/>
    <property type="match status" value="1"/>
</dbReference>
<keyword evidence="3 5" id="KW-0378">Hydrolase</keyword>
<dbReference type="NCBIfam" id="NF033501">
    <property type="entry name" value="ArfB_arch_rifla"/>
    <property type="match status" value="1"/>
</dbReference>
<dbReference type="PANTHER" id="PTHR35005:SF1">
    <property type="entry name" value="2-AMINO-5-FORMYLAMINO-6-RIBOSYLAMINOPYRIMIDIN-4(3H)-ONE 5'-MONOPHOSPHATE DEFORMYLASE"/>
    <property type="match status" value="1"/>
</dbReference>
<reference evidence="5" key="1">
    <citation type="submission" date="2021-03" db="EMBL/GenBank/DDBJ databases">
        <title>Genomic Encyclopedia of Type Strains, Phase IV (KMG-V): Genome sequencing to study the core and pangenomes of soil and plant-associated prokaryotes.</title>
        <authorList>
            <person name="Whitman W."/>
        </authorList>
    </citation>
    <scope>NUCLEOTIDE SEQUENCE</scope>
    <source>
        <strain evidence="5">C4</strain>
    </source>
</reference>
<proteinExistence type="predicted"/>
<evidence type="ECO:0000256" key="2">
    <source>
        <dbReference type="ARBA" id="ARBA00022723"/>
    </source>
</evidence>
<sequence length="268" mass="30691">MSDIFELRLNSGKLLEENKKVHEIGVIAMGSYLENHGSALPIDTDIKIASYVAFNVALKTGVKFLGTVCTSTEYDYVKHGIHNSLEDIISELEDIIIKYSKIGINKLLIINCHGGNLDISKKIDFLKDNIKKRLENSYSKELDMDSDVDVDLEYLKKIKHNFKDYGNIEKLKIDVKSFGYIHAYSEELSIGKYIGIYEEKKMNKHNPLNYEEIGMVGLVEARQNNKYINEEAEMVENKPAIVDANYGKELTDKMIKESIYCIKEFLKE</sequence>
<keyword evidence="2" id="KW-0479">Metal-binding</keyword>
<comment type="cofactor">
    <cofactor evidence="1">
        <name>Zn(2+)</name>
        <dbReference type="ChEBI" id="CHEBI:29105"/>
    </cofactor>
</comment>
<name>A0A8J7USH1_METVO</name>
<dbReference type="GO" id="GO:0046872">
    <property type="term" value="F:metal ion binding"/>
    <property type="evidence" value="ECO:0007669"/>
    <property type="project" value="UniProtKB-KW"/>
</dbReference>